<dbReference type="Pfam" id="PF12833">
    <property type="entry name" value="HTH_18"/>
    <property type="match status" value="1"/>
</dbReference>
<evidence type="ECO:0000256" key="3">
    <source>
        <dbReference type="ARBA" id="ARBA00023163"/>
    </source>
</evidence>
<dbReference type="SUPFAM" id="SSF46689">
    <property type="entry name" value="Homeodomain-like"/>
    <property type="match status" value="2"/>
</dbReference>
<dbReference type="GO" id="GO:0043565">
    <property type="term" value="F:sequence-specific DNA binding"/>
    <property type="evidence" value="ECO:0007669"/>
    <property type="project" value="InterPro"/>
</dbReference>
<organism evidence="5 6">
    <name type="scientific">Paenibacillus psychroresistens</name>
    <dbReference type="NCBI Taxonomy" id="1778678"/>
    <lineage>
        <taxon>Bacteria</taxon>
        <taxon>Bacillati</taxon>
        <taxon>Bacillota</taxon>
        <taxon>Bacilli</taxon>
        <taxon>Bacillales</taxon>
        <taxon>Paenibacillaceae</taxon>
        <taxon>Paenibacillus</taxon>
    </lineage>
</organism>
<dbReference type="InterPro" id="IPR018062">
    <property type="entry name" value="HTH_AraC-typ_CS"/>
</dbReference>
<evidence type="ECO:0000256" key="1">
    <source>
        <dbReference type="ARBA" id="ARBA00023015"/>
    </source>
</evidence>
<accession>A0A6B8RJJ4</accession>
<dbReference type="KEGG" id="ppsc:EHS13_17935"/>
<sequence>MNVRNADKVQALKTNLASGRMAYSASYMNQSHEAMSTEELVRYFYYSGRTLKDMMGVGSSGVAMERDMPSFSWADVDVMTDMGKQLRELNSLSLHDGQMQSFIEDIKHSETIDELKAKTKELLESILSYARLGHIDMSPITKSVEYIQSNIHKDISLLEVADYVGMSPSYFSKLFKQVQGNNFIDFMITMRMEKAIDLLEKTTQTIAQIGLEVGYQSYRYFTKVFKDHYEITPTQYRDNVKLK</sequence>
<protein>
    <submittedName>
        <fullName evidence="5">Helix-turn-helix domain-containing protein</fullName>
    </submittedName>
</protein>
<keyword evidence="3" id="KW-0804">Transcription</keyword>
<keyword evidence="1" id="KW-0805">Transcription regulation</keyword>
<dbReference type="InterPro" id="IPR020449">
    <property type="entry name" value="Tscrpt_reg_AraC-type_HTH"/>
</dbReference>
<feature type="domain" description="HTH araC/xylS-type" evidence="4">
    <location>
        <begin position="141"/>
        <end position="239"/>
    </location>
</feature>
<proteinExistence type="predicted"/>
<dbReference type="Gene3D" id="1.10.10.60">
    <property type="entry name" value="Homeodomain-like"/>
    <property type="match status" value="2"/>
</dbReference>
<gene>
    <name evidence="5" type="ORF">EHS13_17935</name>
</gene>
<dbReference type="AlphaFoldDB" id="A0A6B8RJJ4"/>
<evidence type="ECO:0000259" key="4">
    <source>
        <dbReference type="PROSITE" id="PS01124"/>
    </source>
</evidence>
<dbReference type="InterPro" id="IPR018060">
    <property type="entry name" value="HTH_AraC"/>
</dbReference>
<evidence type="ECO:0000313" key="6">
    <source>
        <dbReference type="Proteomes" id="UP000426246"/>
    </source>
</evidence>
<dbReference type="SMART" id="SM00342">
    <property type="entry name" value="HTH_ARAC"/>
    <property type="match status" value="1"/>
</dbReference>
<reference evidence="6" key="1">
    <citation type="submission" date="2018-11" db="EMBL/GenBank/DDBJ databases">
        <title>Complete genome sequence of Paenibacillus sp. ML311-T8.</title>
        <authorList>
            <person name="Nam Y.-D."/>
            <person name="Kang J."/>
            <person name="Chung W.-H."/>
            <person name="Park Y.S."/>
        </authorList>
    </citation>
    <scope>NUCLEOTIDE SEQUENCE [LARGE SCALE GENOMIC DNA]</scope>
    <source>
        <strain evidence="6">ML311-T8</strain>
    </source>
</reference>
<dbReference type="PANTHER" id="PTHR43280:SF2">
    <property type="entry name" value="HTH-TYPE TRANSCRIPTIONAL REGULATOR EXSA"/>
    <property type="match status" value="1"/>
</dbReference>
<name>A0A6B8RJJ4_9BACL</name>
<dbReference type="InterPro" id="IPR009057">
    <property type="entry name" value="Homeodomain-like_sf"/>
</dbReference>
<evidence type="ECO:0000256" key="2">
    <source>
        <dbReference type="ARBA" id="ARBA00023125"/>
    </source>
</evidence>
<dbReference type="PROSITE" id="PS01124">
    <property type="entry name" value="HTH_ARAC_FAMILY_2"/>
    <property type="match status" value="1"/>
</dbReference>
<evidence type="ECO:0000313" key="5">
    <source>
        <dbReference type="EMBL" id="QGQ96621.1"/>
    </source>
</evidence>
<dbReference type="GO" id="GO:0003700">
    <property type="term" value="F:DNA-binding transcription factor activity"/>
    <property type="evidence" value="ECO:0007669"/>
    <property type="project" value="InterPro"/>
</dbReference>
<dbReference type="PROSITE" id="PS00041">
    <property type="entry name" value="HTH_ARAC_FAMILY_1"/>
    <property type="match status" value="1"/>
</dbReference>
<dbReference type="EMBL" id="CP034235">
    <property type="protein sequence ID" value="QGQ96621.1"/>
    <property type="molecule type" value="Genomic_DNA"/>
</dbReference>
<dbReference type="PANTHER" id="PTHR43280">
    <property type="entry name" value="ARAC-FAMILY TRANSCRIPTIONAL REGULATOR"/>
    <property type="match status" value="1"/>
</dbReference>
<dbReference type="PRINTS" id="PR00032">
    <property type="entry name" value="HTHARAC"/>
</dbReference>
<keyword evidence="2" id="KW-0238">DNA-binding</keyword>
<dbReference type="Proteomes" id="UP000426246">
    <property type="component" value="Chromosome"/>
</dbReference>
<keyword evidence="6" id="KW-1185">Reference proteome</keyword>